<reference evidence="2 3" key="1">
    <citation type="submission" date="2023-07" db="EMBL/GenBank/DDBJ databases">
        <title>Functional and genomic diversity of the sorghum phyllosphere microbiome.</title>
        <authorList>
            <person name="Shade A."/>
        </authorList>
    </citation>
    <scope>NUCLEOTIDE SEQUENCE [LARGE SCALE GENOMIC DNA]</scope>
    <source>
        <strain evidence="2 3">SORGH_AS_1126</strain>
    </source>
</reference>
<comment type="caution">
    <text evidence="2">The sequence shown here is derived from an EMBL/GenBank/DDBJ whole genome shotgun (WGS) entry which is preliminary data.</text>
</comment>
<protein>
    <submittedName>
        <fullName evidence="2">Membrane protein</fullName>
    </submittedName>
</protein>
<keyword evidence="1" id="KW-1133">Transmembrane helix</keyword>
<evidence type="ECO:0000313" key="2">
    <source>
        <dbReference type="EMBL" id="MDQ1185850.1"/>
    </source>
</evidence>
<dbReference type="Proteomes" id="UP001224781">
    <property type="component" value="Unassembled WGS sequence"/>
</dbReference>
<evidence type="ECO:0000313" key="3">
    <source>
        <dbReference type="Proteomes" id="UP001224781"/>
    </source>
</evidence>
<gene>
    <name evidence="2" type="ORF">QE408_002993</name>
</gene>
<organism evidence="2 3">
    <name type="scientific">Agrobacterium larrymoorei</name>
    <dbReference type="NCBI Taxonomy" id="160699"/>
    <lineage>
        <taxon>Bacteria</taxon>
        <taxon>Pseudomonadati</taxon>
        <taxon>Pseudomonadota</taxon>
        <taxon>Alphaproteobacteria</taxon>
        <taxon>Hyphomicrobiales</taxon>
        <taxon>Rhizobiaceae</taxon>
        <taxon>Rhizobium/Agrobacterium group</taxon>
        <taxon>Agrobacterium</taxon>
    </lineage>
</organism>
<dbReference type="Pfam" id="PF11752">
    <property type="entry name" value="DUF3309"/>
    <property type="match status" value="1"/>
</dbReference>
<evidence type="ECO:0000256" key="1">
    <source>
        <dbReference type="SAM" id="Phobius"/>
    </source>
</evidence>
<keyword evidence="1" id="KW-0812">Transmembrane</keyword>
<proteinExistence type="predicted"/>
<accession>A0ABU0ULL1</accession>
<sequence>MLGTILVIVLILFLIGALPSWGYHNYGWGPSGGIGLVVVILLILVLLGRI</sequence>
<dbReference type="InterPro" id="IPR021738">
    <property type="entry name" value="DUF3309"/>
</dbReference>
<keyword evidence="1" id="KW-0472">Membrane</keyword>
<dbReference type="EMBL" id="JAUTBL010000002">
    <property type="protein sequence ID" value="MDQ1185850.1"/>
    <property type="molecule type" value="Genomic_DNA"/>
</dbReference>
<keyword evidence="3" id="KW-1185">Reference proteome</keyword>
<name>A0ABU0ULL1_9HYPH</name>
<feature type="transmembrane region" description="Helical" evidence="1">
    <location>
        <begin position="27"/>
        <end position="47"/>
    </location>
</feature>
<dbReference type="RefSeq" id="WP_306932407.1">
    <property type="nucleotide sequence ID" value="NZ_JAUTBL010000002.1"/>
</dbReference>